<feature type="coiled-coil region" evidence="1">
    <location>
        <begin position="153"/>
        <end position="243"/>
    </location>
</feature>
<evidence type="ECO:0000256" key="1">
    <source>
        <dbReference type="SAM" id="Coils"/>
    </source>
</evidence>
<evidence type="ECO:0000313" key="3">
    <source>
        <dbReference type="EMBL" id="KGE14609.1"/>
    </source>
</evidence>
<dbReference type="PATRIC" id="fig|1229276.3.peg.1691"/>
<dbReference type="OrthoDB" id="676548at2"/>
<name>A0A0B8T7T1_9SPHI</name>
<evidence type="ECO:0000256" key="2">
    <source>
        <dbReference type="SAM" id="Phobius"/>
    </source>
</evidence>
<dbReference type="RefSeq" id="WP_037497473.1">
    <property type="nucleotide sequence ID" value="NZ_JJMU01000024.1"/>
</dbReference>
<dbReference type="AlphaFoldDB" id="A0A0B8T7T1"/>
<dbReference type="STRING" id="1229276.DI53_1638"/>
<dbReference type="Proteomes" id="UP000031802">
    <property type="component" value="Unassembled WGS sequence"/>
</dbReference>
<dbReference type="EMBL" id="JJMU01000024">
    <property type="protein sequence ID" value="KGE14609.1"/>
    <property type="molecule type" value="Genomic_DNA"/>
</dbReference>
<gene>
    <name evidence="3" type="ORF">DI53_1638</name>
</gene>
<keyword evidence="1" id="KW-0175">Coiled coil</keyword>
<proteinExistence type="predicted"/>
<keyword evidence="2" id="KW-1133">Transmembrane helix</keyword>
<organism evidence="3 4">
    <name type="scientific">Sphingobacterium deserti</name>
    <dbReference type="NCBI Taxonomy" id="1229276"/>
    <lineage>
        <taxon>Bacteria</taxon>
        <taxon>Pseudomonadati</taxon>
        <taxon>Bacteroidota</taxon>
        <taxon>Sphingobacteriia</taxon>
        <taxon>Sphingobacteriales</taxon>
        <taxon>Sphingobacteriaceae</taxon>
        <taxon>Sphingobacterium</taxon>
    </lineage>
</organism>
<evidence type="ECO:0000313" key="4">
    <source>
        <dbReference type="Proteomes" id="UP000031802"/>
    </source>
</evidence>
<accession>A0A0B8T7T1</accession>
<reference evidence="4" key="1">
    <citation type="submission" date="2014-04" db="EMBL/GenBank/DDBJ databases">
        <title>Whole-Genome optical mapping and complete genome sequence of Sphingobacterium deserti sp. nov., a new spaces isolated from desert in the west of China.</title>
        <authorList>
            <person name="Teng C."/>
            <person name="Zhou Z."/>
            <person name="Li X."/>
            <person name="Chen M."/>
            <person name="Lin M."/>
            <person name="Wang L."/>
            <person name="Su S."/>
            <person name="Zhang C."/>
            <person name="Zhang W."/>
        </authorList>
    </citation>
    <scope>NUCLEOTIDE SEQUENCE [LARGE SCALE GENOMIC DNA]</scope>
    <source>
        <strain evidence="4">ACCC05744</strain>
    </source>
</reference>
<protein>
    <submittedName>
        <fullName evidence="3">Uncharacterized protein</fullName>
    </submittedName>
</protein>
<feature type="transmembrane region" description="Helical" evidence="2">
    <location>
        <begin position="42"/>
        <end position="63"/>
    </location>
</feature>
<keyword evidence="2" id="KW-0472">Membrane</keyword>
<sequence>MSKELNKTTGKLLESAKELYNSGNSLVSDFSKPLVERLKQPLVAAFIISFVIVNWDLILYFIFSSSFIETKINRFYIQYNHGSSLFVKPFFLAILYVLGLPYLMNYIKKGLVSAKKEEMELQEENLTPQYKFLKAQAREQKVLQVEIAGTGELEDLNKKIFGLEKTIEEYNQQLNDRLETNQKLQAEYVKLQTEHTNLQNELAKAIKYMSENNHELTEENSRLKQSESYAAEMDEENRNLKTRLDNSVVANQSLIERVEKQFTELKGLRQLRPEDFQKHVSFQKHIKENEIPEFILAIGQYLHSKKITNHNVNWQIENVDLFRIFVDFNMPNFEDDAELFYEIRSHLETM</sequence>
<keyword evidence="4" id="KW-1185">Reference proteome</keyword>
<feature type="transmembrane region" description="Helical" evidence="2">
    <location>
        <begin position="83"/>
        <end position="103"/>
    </location>
</feature>
<comment type="caution">
    <text evidence="3">The sequence shown here is derived from an EMBL/GenBank/DDBJ whole genome shotgun (WGS) entry which is preliminary data.</text>
</comment>
<reference evidence="3 4" key="2">
    <citation type="journal article" date="2015" name="PLoS ONE">
        <title>Whole-Genome Optical Mapping and Finished Genome Sequence of Sphingobacterium deserti sp. nov., a New Species Isolated from the Western Desert of China.</title>
        <authorList>
            <person name="Teng C."/>
            <person name="Zhou Z."/>
            <person name="Molnar I."/>
            <person name="Li X."/>
            <person name="Tang R."/>
            <person name="Chen M."/>
            <person name="Wang L."/>
            <person name="Su S."/>
            <person name="Zhang W."/>
            <person name="Lin M."/>
        </authorList>
    </citation>
    <scope>NUCLEOTIDE SEQUENCE [LARGE SCALE GENOMIC DNA]</scope>
    <source>
        <strain evidence="4">ACCC05744</strain>
    </source>
</reference>
<dbReference type="eggNOG" id="COG1196">
    <property type="taxonomic scope" value="Bacteria"/>
</dbReference>
<keyword evidence="2" id="KW-0812">Transmembrane</keyword>